<reference evidence="1" key="1">
    <citation type="submission" date="2016-08" db="EMBL/GenBank/DDBJ databases">
        <authorList>
            <person name="Seilhamer J.J."/>
        </authorList>
    </citation>
    <scope>NUCLEOTIDE SEQUENCE</scope>
    <source>
        <strain evidence="1">86-1</strain>
    </source>
</reference>
<organism evidence="1">
    <name type="scientific">uncultured Desulfovibrio sp</name>
    <dbReference type="NCBI Taxonomy" id="167968"/>
    <lineage>
        <taxon>Bacteria</taxon>
        <taxon>Pseudomonadati</taxon>
        <taxon>Thermodesulfobacteriota</taxon>
        <taxon>Desulfovibrionia</taxon>
        <taxon>Desulfovibrionales</taxon>
        <taxon>Desulfovibrionaceae</taxon>
        <taxon>Desulfovibrio</taxon>
        <taxon>environmental samples</taxon>
    </lineage>
</organism>
<protein>
    <submittedName>
        <fullName evidence="1">Uncharacterized protein</fullName>
    </submittedName>
</protein>
<name>A0A212L6N3_9BACT</name>
<dbReference type="EMBL" id="FMJC01000002">
    <property type="protein sequence ID" value="SCM73180.1"/>
    <property type="molecule type" value="Genomic_DNA"/>
</dbReference>
<proteinExistence type="predicted"/>
<evidence type="ECO:0000313" key="1">
    <source>
        <dbReference type="EMBL" id="SCM73180.1"/>
    </source>
</evidence>
<accession>A0A212L6N3</accession>
<gene>
    <name evidence="1" type="ORF">KL86DES1_21106</name>
</gene>
<sequence>MSIETDVYWQWQLVGQGIQSL</sequence>
<dbReference type="AlphaFoldDB" id="A0A212L6N3"/>